<dbReference type="Proteomes" id="UP000255129">
    <property type="component" value="Unassembled WGS sequence"/>
</dbReference>
<reference evidence="1 2" key="1">
    <citation type="submission" date="2018-06" db="EMBL/GenBank/DDBJ databases">
        <authorList>
            <consortium name="Pathogen Informatics"/>
            <person name="Doyle S."/>
        </authorList>
    </citation>
    <scope>NUCLEOTIDE SEQUENCE [LARGE SCALE GENOMIC DNA]</scope>
    <source>
        <strain evidence="1 2">NCTC12026</strain>
    </source>
</reference>
<organism evidence="1 2">
    <name type="scientific">Providencia rustigianii</name>
    <dbReference type="NCBI Taxonomy" id="158850"/>
    <lineage>
        <taxon>Bacteria</taxon>
        <taxon>Pseudomonadati</taxon>
        <taxon>Pseudomonadota</taxon>
        <taxon>Gammaproteobacteria</taxon>
        <taxon>Enterobacterales</taxon>
        <taxon>Morganellaceae</taxon>
        <taxon>Providencia</taxon>
    </lineage>
</organism>
<proteinExistence type="predicted"/>
<evidence type="ECO:0000313" key="1">
    <source>
        <dbReference type="EMBL" id="SUC33966.1"/>
    </source>
</evidence>
<sequence length="220" mass="24986">MSEQKGHLLDFFGESIRSKVLAIKEEDDLIYQYSGFDDGIKGLFFDIKSGLKDAVREIFTGDELIISIDLEQALSIFLNDIREQNIIGYLCMSTRSVCNEIGISFDAYGVNIFCSLYYIIKGLDEISYSFFSAVVQPILSALRLEMVHREAGKLGGRPEHPRKAEALKIARERWEKIPYATITSVATYIKSKLEEKYTDAPKLPSIKAWLNKSNLKPIKK</sequence>
<evidence type="ECO:0000313" key="2">
    <source>
        <dbReference type="Proteomes" id="UP000255129"/>
    </source>
</evidence>
<gene>
    <name evidence="1" type="ORF">NCTC12026_00295</name>
</gene>
<dbReference type="EMBL" id="UGUA01000002">
    <property type="protein sequence ID" value="SUC33966.1"/>
    <property type="molecule type" value="Genomic_DNA"/>
</dbReference>
<name>A0A379FZ66_9GAMM</name>
<dbReference type="AlphaFoldDB" id="A0A379FZ66"/>
<dbReference type="RefSeq" id="WP_115163808.1">
    <property type="nucleotide sequence ID" value="NZ_UGUA01000002.1"/>
</dbReference>
<protein>
    <submittedName>
        <fullName evidence="1">Uncharacterized protein</fullName>
    </submittedName>
</protein>
<dbReference type="OrthoDB" id="9997637at2"/>
<accession>A0A379FZ66</accession>